<keyword evidence="3" id="KW-1185">Reference proteome</keyword>
<gene>
    <name evidence="2" type="ORF">E3O19_04565</name>
</gene>
<dbReference type="SUPFAM" id="SSF53474">
    <property type="entry name" value="alpha/beta-Hydrolases"/>
    <property type="match status" value="1"/>
</dbReference>
<sequence>MFQTVHSADGTTIAYEKTGTGPAVIVVGGAFNTRMSPGTLVPLLAAHFTVYVYDRRGRGDSTNTQPYAIAREIEDLAALIDAAGGSAMVYGHSSGAVLALEATAAGLPIAKVVAYEPPFTAEENGRTSLAWADEVRAAADADDREKAATLFLLGIGAEPEGVAAMTRQQWWPGMLGVAHTLPYDLALVGDGLFHAVRLGKVAAPTLLIDGAESPSWAGTAVSVAARAIPGARRLTLDEQDHNVDPAALAPALIGFFA</sequence>
<dbReference type="PANTHER" id="PTHR43194">
    <property type="entry name" value="HYDROLASE ALPHA/BETA FOLD FAMILY"/>
    <property type="match status" value="1"/>
</dbReference>
<keyword evidence="2" id="KW-0378">Hydrolase</keyword>
<reference evidence="2 3" key="1">
    <citation type="submission" date="2019-03" db="EMBL/GenBank/DDBJ databases">
        <title>Genomics of glacier-inhabiting Cryobacterium strains.</title>
        <authorList>
            <person name="Liu Q."/>
            <person name="Xin Y.-H."/>
        </authorList>
    </citation>
    <scope>NUCLEOTIDE SEQUENCE [LARGE SCALE GENOMIC DNA]</scope>
    <source>
        <strain evidence="2 3">MDT1-3</strain>
    </source>
</reference>
<name>A0A4R8WVG0_9MICO</name>
<dbReference type="InterPro" id="IPR000073">
    <property type="entry name" value="AB_hydrolase_1"/>
</dbReference>
<dbReference type="PANTHER" id="PTHR43194:SF2">
    <property type="entry name" value="PEROXISOMAL MEMBRANE PROTEIN LPX1"/>
    <property type="match status" value="1"/>
</dbReference>
<dbReference type="OrthoDB" id="63519at2"/>
<accession>A0A4R8WVG0</accession>
<dbReference type="Proteomes" id="UP000298412">
    <property type="component" value="Unassembled WGS sequence"/>
</dbReference>
<dbReference type="GO" id="GO:0016787">
    <property type="term" value="F:hydrolase activity"/>
    <property type="evidence" value="ECO:0007669"/>
    <property type="project" value="UniProtKB-KW"/>
</dbReference>
<evidence type="ECO:0000259" key="1">
    <source>
        <dbReference type="Pfam" id="PF12697"/>
    </source>
</evidence>
<evidence type="ECO:0000313" key="3">
    <source>
        <dbReference type="Proteomes" id="UP000298412"/>
    </source>
</evidence>
<organism evidence="2 3">
    <name type="scientific">Cryobacterium algoritolerans</name>
    <dbReference type="NCBI Taxonomy" id="1259184"/>
    <lineage>
        <taxon>Bacteria</taxon>
        <taxon>Bacillati</taxon>
        <taxon>Actinomycetota</taxon>
        <taxon>Actinomycetes</taxon>
        <taxon>Micrococcales</taxon>
        <taxon>Microbacteriaceae</taxon>
        <taxon>Cryobacterium</taxon>
    </lineage>
</organism>
<comment type="caution">
    <text evidence="2">The sequence shown here is derived from an EMBL/GenBank/DDBJ whole genome shotgun (WGS) entry which is preliminary data.</text>
</comment>
<proteinExistence type="predicted"/>
<dbReference type="AlphaFoldDB" id="A0A4R8WVG0"/>
<dbReference type="RefSeq" id="WP_134565649.1">
    <property type="nucleotide sequence ID" value="NZ_SOFP01000022.1"/>
</dbReference>
<dbReference type="Gene3D" id="3.40.50.1820">
    <property type="entry name" value="alpha/beta hydrolase"/>
    <property type="match status" value="1"/>
</dbReference>
<protein>
    <submittedName>
        <fullName evidence="2">Alpha/beta hydrolase</fullName>
    </submittedName>
</protein>
<dbReference type="EMBL" id="SOFP01000022">
    <property type="protein sequence ID" value="TFC18359.1"/>
    <property type="molecule type" value="Genomic_DNA"/>
</dbReference>
<dbReference type="InterPro" id="IPR029058">
    <property type="entry name" value="AB_hydrolase_fold"/>
</dbReference>
<dbReference type="Pfam" id="PF12697">
    <property type="entry name" value="Abhydrolase_6"/>
    <property type="match status" value="1"/>
</dbReference>
<feature type="domain" description="AB hydrolase-1" evidence="1">
    <location>
        <begin position="35"/>
        <end position="241"/>
    </location>
</feature>
<dbReference type="InterPro" id="IPR050228">
    <property type="entry name" value="Carboxylesterase_BioH"/>
</dbReference>
<evidence type="ECO:0000313" key="2">
    <source>
        <dbReference type="EMBL" id="TFC18359.1"/>
    </source>
</evidence>